<evidence type="ECO:0000313" key="3">
    <source>
        <dbReference type="EMBL" id="WWT33195.1"/>
    </source>
</evidence>
<dbReference type="RefSeq" id="WP_338608622.1">
    <property type="nucleotide sequence ID" value="NZ_CP146275.1"/>
</dbReference>
<proteinExistence type="predicted"/>
<evidence type="ECO:0000259" key="2">
    <source>
        <dbReference type="Pfam" id="PF07364"/>
    </source>
</evidence>
<feature type="domain" description="Microcystin LR degradation protein MlrC N-terminal" evidence="2">
    <location>
        <begin position="2"/>
        <end position="287"/>
    </location>
</feature>
<accession>A0ABZ2I0L5</accession>
<dbReference type="EMBL" id="CP146275">
    <property type="protein sequence ID" value="WWT33195.1"/>
    <property type="molecule type" value="Genomic_DNA"/>
</dbReference>
<protein>
    <submittedName>
        <fullName evidence="3">M81 family metallopeptidase</fullName>
    </submittedName>
</protein>
<evidence type="ECO:0000313" key="4">
    <source>
        <dbReference type="Proteomes" id="UP001369958"/>
    </source>
</evidence>
<sequence>MRIAIVGLSIEIMLASPLPTGVEALQQYSADQMRDNDLWMVRGMLARLGEEVGWEPVPLYWATALPGGPMTAEAYALVKNKTLSLLQSEGPFDGVLVVNHGALEVQGLAVDADADFVCAIREVVGPDMPISVALDLHGDMTPLLLEAGTVFSVLRTAPHRDDKETGYRAADQLITVINKRLKPKKAAVTIPILVPGETAVTTQEPGRALYGSLPEFDAVPGMMEANILVGFAWNDRPWTAVTAFAVAEDDAALAREQATRLAEKIWAEHENFVLSMETAEVGEGLERAISVPQRPVYVTDSGDNTTAGAGGELTTVLQAALDLPGSPDIVVAGITAPQTVRQLLEAGIGAEIEIELGAEHLSRPRTARRVKAVVEGGGDWLELDGFQPYRSKEAAWAKVHIGDIVVTFHAQPIGITTPQHFQAMAIDPLAHKAYVVKLGYLHPQLEDIAERHILLLSDGTSQLDMTRLEWNHLPRPTWPLDKDFQWSAAASLYGDAD</sequence>
<keyword evidence="4" id="KW-1185">Reference proteome</keyword>
<dbReference type="Proteomes" id="UP001369958">
    <property type="component" value="Chromosome"/>
</dbReference>
<organism evidence="3 4">
    <name type="scientific">Pelagibacterium nitratireducens</name>
    <dbReference type="NCBI Taxonomy" id="1046114"/>
    <lineage>
        <taxon>Bacteria</taxon>
        <taxon>Pseudomonadati</taxon>
        <taxon>Pseudomonadota</taxon>
        <taxon>Alphaproteobacteria</taxon>
        <taxon>Hyphomicrobiales</taxon>
        <taxon>Devosiaceae</taxon>
        <taxon>Pelagibacterium</taxon>
    </lineage>
</organism>
<name>A0ABZ2I0L5_9HYPH</name>
<dbReference type="InterPro" id="IPR015995">
    <property type="entry name" value="MlrC_N"/>
</dbReference>
<dbReference type="Pfam" id="PF07364">
    <property type="entry name" value="DUF1485"/>
    <property type="match status" value="1"/>
</dbReference>
<dbReference type="InterPro" id="IPR010799">
    <property type="entry name" value="MlrC_C"/>
</dbReference>
<feature type="domain" description="Microcystin LR degradation protein MlrC C-terminal" evidence="1">
    <location>
        <begin position="298"/>
        <end position="472"/>
    </location>
</feature>
<evidence type="ECO:0000259" key="1">
    <source>
        <dbReference type="Pfam" id="PF07171"/>
    </source>
</evidence>
<dbReference type="Pfam" id="PF07171">
    <property type="entry name" value="MlrC_C"/>
    <property type="match status" value="1"/>
</dbReference>
<reference evidence="3 4" key="1">
    <citation type="submission" date="2024-02" db="EMBL/GenBank/DDBJ databases">
        <title>Complete genome sequence of Pelagibacterium nitratireducens ZH15.</title>
        <authorList>
            <person name="Zhao L.H."/>
        </authorList>
    </citation>
    <scope>NUCLEOTIDE SEQUENCE [LARGE SCALE GENOMIC DNA]</scope>
    <source>
        <strain evidence="3 4">ZH15</strain>
    </source>
</reference>
<gene>
    <name evidence="3" type="ORF">V6617_01615</name>
</gene>